<sequence>MKSKKGKKVFKKLEVLNKTQHKNKGIEEVTNFSYSKELMNAPIAISEFFEACKNYPIFFAKDKDNNWFASILLGYKQGENLFLDKKGNWKELHYIPAFVRSYPFVLVNKENQKDLVIAIEGEYLTQKEGAKKLFDEEGNNSEFLNSALNFLNQYYADSLSTTQFIKQLEDWELLEEKIATVVNTKGEKFSLNGFFVVNEEKLKHLSKKKKDDICAKNAYSLITAHLISLSNLQKLGAIK</sequence>
<name>A0AA94F8Z7_9BACT</name>
<gene>
    <name evidence="1" type="ORF">CP962_11730</name>
</gene>
<comment type="caution">
    <text evidence="1">The sequence shown here is derived from an EMBL/GenBank/DDBJ whole genome shotgun (WGS) entry which is preliminary data.</text>
</comment>
<accession>A0AA94F8Z7</accession>
<dbReference type="AlphaFoldDB" id="A0AA94F8Z7"/>
<dbReference type="EMBL" id="NXIG01000013">
    <property type="protein sequence ID" value="RXI29239.1"/>
    <property type="molecule type" value="Genomic_DNA"/>
</dbReference>
<proteinExistence type="predicted"/>
<reference evidence="1 2" key="1">
    <citation type="submission" date="2017-09" db="EMBL/GenBank/DDBJ databases">
        <title>Genomics of the genus Arcobacter.</title>
        <authorList>
            <person name="Perez-Cataluna A."/>
            <person name="Figueras M.J."/>
            <person name="Salas-Masso N."/>
        </authorList>
    </citation>
    <scope>NUCLEOTIDE SEQUENCE [LARGE SCALE GENOMIC DNA]</scope>
    <source>
        <strain evidence="1 2">CECT 7837</strain>
    </source>
</reference>
<dbReference type="Pfam" id="PF07277">
    <property type="entry name" value="SapC"/>
    <property type="match status" value="1"/>
</dbReference>
<organism evidence="1 2">
    <name type="scientific">Arcobacter ellisii</name>
    <dbReference type="NCBI Taxonomy" id="913109"/>
    <lineage>
        <taxon>Bacteria</taxon>
        <taxon>Pseudomonadati</taxon>
        <taxon>Campylobacterota</taxon>
        <taxon>Epsilonproteobacteria</taxon>
        <taxon>Campylobacterales</taxon>
        <taxon>Arcobacteraceae</taxon>
        <taxon>Arcobacter</taxon>
    </lineage>
</organism>
<protein>
    <recommendedName>
        <fullName evidence="3">SapC family protein</fullName>
    </recommendedName>
</protein>
<evidence type="ECO:0000313" key="2">
    <source>
        <dbReference type="Proteomes" id="UP000290588"/>
    </source>
</evidence>
<dbReference type="InterPro" id="IPR010836">
    <property type="entry name" value="SapC"/>
</dbReference>
<evidence type="ECO:0000313" key="1">
    <source>
        <dbReference type="EMBL" id="RXI29239.1"/>
    </source>
</evidence>
<evidence type="ECO:0008006" key="3">
    <source>
        <dbReference type="Google" id="ProtNLM"/>
    </source>
</evidence>
<dbReference type="Proteomes" id="UP000290588">
    <property type="component" value="Unassembled WGS sequence"/>
</dbReference>